<evidence type="ECO:0008006" key="3">
    <source>
        <dbReference type="Google" id="ProtNLM"/>
    </source>
</evidence>
<evidence type="ECO:0000313" key="2">
    <source>
        <dbReference type="Proteomes" id="UP000051565"/>
    </source>
</evidence>
<reference evidence="1 2" key="1">
    <citation type="journal article" date="2015" name="Genome Announc.">
        <title>Expanding the biotechnology potential of lactobacilli through comparative genomics of 213 strains and associated genera.</title>
        <authorList>
            <person name="Sun Z."/>
            <person name="Harris H.M."/>
            <person name="McCann A."/>
            <person name="Guo C."/>
            <person name="Argimon S."/>
            <person name="Zhang W."/>
            <person name="Yang X."/>
            <person name="Jeffery I.B."/>
            <person name="Cooney J.C."/>
            <person name="Kagawa T.F."/>
            <person name="Liu W."/>
            <person name="Song Y."/>
            <person name="Salvetti E."/>
            <person name="Wrobel A."/>
            <person name="Rasinkangas P."/>
            <person name="Parkhill J."/>
            <person name="Rea M.C."/>
            <person name="O'Sullivan O."/>
            <person name="Ritari J."/>
            <person name="Douillard F.P."/>
            <person name="Paul Ross R."/>
            <person name="Yang R."/>
            <person name="Briner A.E."/>
            <person name="Felis G.E."/>
            <person name="de Vos W.M."/>
            <person name="Barrangou R."/>
            <person name="Klaenhammer T.R."/>
            <person name="Caufield P.W."/>
            <person name="Cui Y."/>
            <person name="Zhang H."/>
            <person name="O'Toole P.W."/>
        </authorList>
    </citation>
    <scope>NUCLEOTIDE SEQUENCE [LARGE SCALE GENOMIC DNA]</scope>
    <source>
        <strain evidence="1 2">DSM 20690</strain>
    </source>
</reference>
<organism evidence="1 2">
    <name type="scientific">Fructilactobacillus lindneri DSM 20690 = JCM 11027</name>
    <dbReference type="NCBI Taxonomy" id="1122148"/>
    <lineage>
        <taxon>Bacteria</taxon>
        <taxon>Bacillati</taxon>
        <taxon>Bacillota</taxon>
        <taxon>Bacilli</taxon>
        <taxon>Lactobacillales</taxon>
        <taxon>Lactobacillaceae</taxon>
        <taxon>Fructilactobacillus</taxon>
    </lineage>
</organism>
<dbReference type="Gene3D" id="3.40.50.1970">
    <property type="match status" value="1"/>
</dbReference>
<dbReference type="Proteomes" id="UP000051565">
    <property type="component" value="Unassembled WGS sequence"/>
</dbReference>
<protein>
    <recommendedName>
        <fullName evidence="3">PurE domain-containing protein</fullName>
    </recommendedName>
</protein>
<proteinExistence type="predicted"/>
<name>A0A0R2JNB9_9LACO</name>
<comment type="caution">
    <text evidence="1">The sequence shown here is derived from an EMBL/GenBank/DDBJ whole genome shotgun (WGS) entry which is preliminary data.</text>
</comment>
<dbReference type="AlphaFoldDB" id="A0A0R2JNB9"/>
<dbReference type="SUPFAM" id="SSF52255">
    <property type="entry name" value="N5-CAIR mutase (phosphoribosylaminoimidazole carboxylase, PurE)"/>
    <property type="match status" value="1"/>
</dbReference>
<dbReference type="EMBL" id="JQBT01000033">
    <property type="protein sequence ID" value="KRN78632.1"/>
    <property type="molecule type" value="Genomic_DNA"/>
</dbReference>
<evidence type="ECO:0000313" key="1">
    <source>
        <dbReference type="EMBL" id="KRN78632.1"/>
    </source>
</evidence>
<accession>A0A0R2JNB9</accession>
<keyword evidence="2" id="KW-1185">Reference proteome</keyword>
<gene>
    <name evidence="1" type="ORF">IV52_GL000908</name>
</gene>
<sequence>MAIGTPGAKNAGYLVAQQLAMSDKSIRENVINFRKNAVQSVLESEEKLDEE</sequence>